<comment type="caution">
    <text evidence="6">The sequence shown here is derived from an EMBL/GenBank/DDBJ whole genome shotgun (WGS) entry which is preliminary data.</text>
</comment>
<feature type="domain" description="Glycosyltransferase subfamily 4-like N-terminal" evidence="5">
    <location>
        <begin position="25"/>
        <end position="154"/>
    </location>
</feature>
<evidence type="ECO:0000256" key="3">
    <source>
        <dbReference type="ARBA" id="ARBA00022679"/>
    </source>
</evidence>
<name>A0A6L6PR51_9BURK</name>
<protein>
    <submittedName>
        <fullName evidence="6">Glycosyltransferase</fullName>
    </submittedName>
</protein>
<organism evidence="6 7">
    <name type="scientific">Duganella radicis</name>
    <dbReference type="NCBI Taxonomy" id="551988"/>
    <lineage>
        <taxon>Bacteria</taxon>
        <taxon>Pseudomonadati</taxon>
        <taxon>Pseudomonadota</taxon>
        <taxon>Betaproteobacteria</taxon>
        <taxon>Burkholderiales</taxon>
        <taxon>Oxalobacteraceae</taxon>
        <taxon>Telluria group</taxon>
        <taxon>Duganella</taxon>
    </lineage>
</organism>
<dbReference type="EMBL" id="WNKY01000060">
    <property type="protein sequence ID" value="MTV41550.1"/>
    <property type="molecule type" value="Genomic_DNA"/>
</dbReference>
<dbReference type="InterPro" id="IPR001296">
    <property type="entry name" value="Glyco_trans_1"/>
</dbReference>
<dbReference type="Gene3D" id="3.40.50.2000">
    <property type="entry name" value="Glycogen Phosphorylase B"/>
    <property type="match status" value="2"/>
</dbReference>
<accession>A0A6L6PR51</accession>
<keyword evidence="7" id="KW-1185">Reference proteome</keyword>
<dbReference type="GO" id="GO:0016757">
    <property type="term" value="F:glycosyltransferase activity"/>
    <property type="evidence" value="ECO:0007669"/>
    <property type="project" value="UniProtKB-KW"/>
</dbReference>
<dbReference type="CDD" id="cd03801">
    <property type="entry name" value="GT4_PimA-like"/>
    <property type="match status" value="1"/>
</dbReference>
<dbReference type="PANTHER" id="PTHR12526">
    <property type="entry name" value="GLYCOSYLTRANSFERASE"/>
    <property type="match status" value="1"/>
</dbReference>
<evidence type="ECO:0000313" key="6">
    <source>
        <dbReference type="EMBL" id="MTV41550.1"/>
    </source>
</evidence>
<dbReference type="PANTHER" id="PTHR12526:SF640">
    <property type="entry name" value="COLANIC ACID BIOSYNTHESIS GLYCOSYLTRANSFERASE WCAL-RELATED"/>
    <property type="match status" value="1"/>
</dbReference>
<dbReference type="InterPro" id="IPR028098">
    <property type="entry name" value="Glyco_trans_4-like_N"/>
</dbReference>
<comment type="similarity">
    <text evidence="1">Belongs to the glycosyltransferase group 1 family. Glycosyltransferase 4 subfamily.</text>
</comment>
<proteinExistence type="inferred from homology"/>
<evidence type="ECO:0000259" key="4">
    <source>
        <dbReference type="Pfam" id="PF00534"/>
    </source>
</evidence>
<dbReference type="Pfam" id="PF13579">
    <property type="entry name" value="Glyco_trans_4_4"/>
    <property type="match status" value="1"/>
</dbReference>
<dbReference type="OrthoDB" id="7560678at2"/>
<dbReference type="SUPFAM" id="SSF53756">
    <property type="entry name" value="UDP-Glycosyltransferase/glycogen phosphorylase"/>
    <property type="match status" value="1"/>
</dbReference>
<feature type="domain" description="Glycosyl transferase family 1" evidence="4">
    <location>
        <begin position="163"/>
        <end position="323"/>
    </location>
</feature>
<dbReference type="Proteomes" id="UP000475582">
    <property type="component" value="Unassembled WGS sequence"/>
</dbReference>
<evidence type="ECO:0000256" key="1">
    <source>
        <dbReference type="ARBA" id="ARBA00009481"/>
    </source>
</evidence>
<evidence type="ECO:0000256" key="2">
    <source>
        <dbReference type="ARBA" id="ARBA00022676"/>
    </source>
</evidence>
<keyword evidence="3 6" id="KW-0808">Transferase</keyword>
<evidence type="ECO:0000259" key="5">
    <source>
        <dbReference type="Pfam" id="PF13579"/>
    </source>
</evidence>
<evidence type="ECO:0000313" key="7">
    <source>
        <dbReference type="Proteomes" id="UP000475582"/>
    </source>
</evidence>
<keyword evidence="2" id="KW-0328">Glycosyltransferase</keyword>
<gene>
    <name evidence="6" type="ORF">GM676_28760</name>
</gene>
<reference evidence="6 7" key="1">
    <citation type="submission" date="2019-11" db="EMBL/GenBank/DDBJ databases">
        <title>Type strains purchased from KCTC, JCM and DSMZ.</title>
        <authorList>
            <person name="Lu H."/>
        </authorList>
    </citation>
    <scope>NUCLEOTIDE SEQUENCE [LARGE SCALE GENOMIC DNA]</scope>
    <source>
        <strain evidence="6 7">KCTC 22382</strain>
    </source>
</reference>
<dbReference type="AlphaFoldDB" id="A0A6L6PR51"/>
<sequence>MVGTSPAGKGGIATVVSVLQQAGFFEQQQARYLVTHADGSPWRKLGAALAAAWQVLSICLRERPAVVHVHSASRASFYRKSLLLALARLCGRATVFHLHGAEFKQFALQESGPLARWWIRRTLSKSSAVITLSESWATFLRELAPAARVRVIANSVRVPPPAEPAREQPARILFLGRADRRKGIFELLAALAQLAPRFPAARLVIGGDGDLALVAQTAEQLGVAQRVSILGWIDSAQREAELAQAAVFCLPSYDEGLPMAMLESMAAGKAVVVTPVGGIPEAIVDGVNGILVPPGDADALAAGLGRLFEDEALRRRVAEGARATIVARFGTEVVMSKMAELYRELAQARGD</sequence>
<dbReference type="Pfam" id="PF00534">
    <property type="entry name" value="Glycos_transf_1"/>
    <property type="match status" value="1"/>
</dbReference>